<keyword evidence="9" id="KW-0067">ATP-binding</keyword>
<evidence type="ECO:0000256" key="1">
    <source>
        <dbReference type="ARBA" id="ARBA00004828"/>
    </source>
</evidence>
<dbReference type="STRING" id="372461.BCc_031"/>
<evidence type="ECO:0000256" key="5">
    <source>
        <dbReference type="ARBA" id="ARBA00022605"/>
    </source>
</evidence>
<dbReference type="AlphaFoldDB" id="Q058D7"/>
<comment type="pathway">
    <text evidence="1">Amino-acid biosynthesis; L-arginine biosynthesis; N(2)-acetyl-L-ornithine from L-glutamate: step 2/4.</text>
</comment>
<evidence type="ECO:0000256" key="11">
    <source>
        <dbReference type="ARBA" id="ARBA00030639"/>
    </source>
</evidence>
<keyword evidence="15" id="KW-1185">Reference proteome</keyword>
<evidence type="ECO:0000256" key="10">
    <source>
        <dbReference type="ARBA" id="ARBA00030178"/>
    </source>
</evidence>
<sequence length="264" mass="30337">MGVPLIIKIGGIFLKNDIAMKRFFIELNKYIKLNDHPIILVNGKNSIFTNVIKNKNLNNKKNNFFSIKNINTTNLLSILLPNIVNIQLLAQSKNYDVHGNSVLLPDFFNNLINISNCYSVIKNFLKYKKEEILKYINFLKMFFKKKIIPFICSMGFDKKGNIFNINSDIVSMILTIILKGKLIFLTDVSSVLNNKGQQIKKIYSKEIDYFIKSGIITDGMIIKVQSASITSKFLKKPVKISGWHYSEDLFNLFNNKSIGTKIYE</sequence>
<reference evidence="14 15" key="1">
    <citation type="journal article" date="2006" name="Science">
        <title>A small microbial genome: the end of a long symbiotic relationship?</title>
        <authorList>
            <person name="Perez-Brocal V."/>
            <person name="Gil R."/>
            <person name="Ramos S."/>
            <person name="Lamelas A."/>
            <person name="Postigo M."/>
            <person name="Michelena J.M."/>
            <person name="Silva F.J."/>
            <person name="Moya A."/>
            <person name="Latorre A."/>
        </authorList>
    </citation>
    <scope>NUCLEOTIDE SEQUENCE [LARGE SCALE GENOMIC DNA]</scope>
    <source>
        <strain evidence="15">Cc</strain>
    </source>
</reference>
<comment type="catalytic activity">
    <reaction evidence="12">
        <text>N-acetyl-L-glutamate + ATP = N-acetyl-L-glutamyl 5-phosphate + ADP</text>
        <dbReference type="Rhea" id="RHEA:14629"/>
        <dbReference type="ChEBI" id="CHEBI:30616"/>
        <dbReference type="ChEBI" id="CHEBI:44337"/>
        <dbReference type="ChEBI" id="CHEBI:57936"/>
        <dbReference type="ChEBI" id="CHEBI:456216"/>
        <dbReference type="EC" id="2.7.2.8"/>
    </reaction>
</comment>
<evidence type="ECO:0000256" key="12">
    <source>
        <dbReference type="ARBA" id="ARBA00048141"/>
    </source>
</evidence>
<dbReference type="KEGG" id="bcc:BCc_031"/>
<dbReference type="eggNOG" id="COG0548">
    <property type="taxonomic scope" value="Bacteria"/>
</dbReference>
<dbReference type="PANTHER" id="PTHR23342:SF0">
    <property type="entry name" value="N-ACETYLGLUTAMATE SYNTHASE, MITOCHONDRIAL"/>
    <property type="match status" value="1"/>
</dbReference>
<evidence type="ECO:0000256" key="6">
    <source>
        <dbReference type="ARBA" id="ARBA00022679"/>
    </source>
</evidence>
<dbReference type="OrthoDB" id="5915023at2"/>
<dbReference type="GO" id="GO:0005737">
    <property type="term" value="C:cytoplasm"/>
    <property type="evidence" value="ECO:0007669"/>
    <property type="project" value="InterPro"/>
</dbReference>
<keyword evidence="6 14" id="KW-0808">Transferase</keyword>
<dbReference type="HOGENOM" id="CLU_053680_1_1_6"/>
<dbReference type="Gene3D" id="3.40.1160.10">
    <property type="entry name" value="Acetylglutamate kinase-like"/>
    <property type="match status" value="1"/>
</dbReference>
<protein>
    <recommendedName>
        <fullName evidence="3">Acetylglutamate kinase</fullName>
        <ecNumber evidence="2">2.7.2.8</ecNumber>
    </recommendedName>
    <alternativeName>
        <fullName evidence="10">N-acetyl-L-glutamate 5-phosphotransferase</fullName>
    </alternativeName>
    <alternativeName>
        <fullName evidence="11">NAG kinase</fullName>
    </alternativeName>
</protein>
<dbReference type="Pfam" id="PF00696">
    <property type="entry name" value="AA_kinase"/>
    <property type="match status" value="1"/>
</dbReference>
<evidence type="ECO:0000259" key="13">
    <source>
        <dbReference type="Pfam" id="PF00696"/>
    </source>
</evidence>
<dbReference type="InterPro" id="IPR001048">
    <property type="entry name" value="Asp/Glu/Uridylate_kinase"/>
</dbReference>
<dbReference type="EC" id="2.7.2.8" evidence="2"/>
<accession>Q058D7</accession>
<dbReference type="InterPro" id="IPR004662">
    <property type="entry name" value="AcgluKinase_fam"/>
</dbReference>
<dbReference type="PIRSF" id="PIRSF000728">
    <property type="entry name" value="NAGK"/>
    <property type="match status" value="1"/>
</dbReference>
<dbReference type="Proteomes" id="UP000000669">
    <property type="component" value="Chromosome"/>
</dbReference>
<dbReference type="GO" id="GO:0006526">
    <property type="term" value="P:L-arginine biosynthetic process"/>
    <property type="evidence" value="ECO:0007669"/>
    <property type="project" value="UniProtKB-KW"/>
</dbReference>
<organism evidence="14 15">
    <name type="scientific">Buchnera aphidicola subsp. Cinara cedri (strain Cc)</name>
    <dbReference type="NCBI Taxonomy" id="372461"/>
    <lineage>
        <taxon>Bacteria</taxon>
        <taxon>Pseudomonadati</taxon>
        <taxon>Pseudomonadota</taxon>
        <taxon>Gammaproteobacteria</taxon>
        <taxon>Enterobacterales</taxon>
        <taxon>Erwiniaceae</taxon>
        <taxon>Buchnera</taxon>
    </lineage>
</organism>
<gene>
    <name evidence="14" type="primary">argB</name>
    <name evidence="14" type="ordered locus">BCc_031</name>
</gene>
<evidence type="ECO:0000256" key="8">
    <source>
        <dbReference type="ARBA" id="ARBA00022777"/>
    </source>
</evidence>
<dbReference type="GO" id="GO:0005524">
    <property type="term" value="F:ATP binding"/>
    <property type="evidence" value="ECO:0007669"/>
    <property type="project" value="UniProtKB-KW"/>
</dbReference>
<keyword evidence="7" id="KW-0547">Nucleotide-binding</keyword>
<evidence type="ECO:0000256" key="4">
    <source>
        <dbReference type="ARBA" id="ARBA00022571"/>
    </source>
</evidence>
<keyword evidence="4" id="KW-0055">Arginine biosynthesis</keyword>
<dbReference type="GO" id="GO:0003991">
    <property type="term" value="F:acetylglutamate kinase activity"/>
    <property type="evidence" value="ECO:0007669"/>
    <property type="project" value="UniProtKB-EC"/>
</dbReference>
<feature type="domain" description="Aspartate/glutamate/uridylate kinase" evidence="13">
    <location>
        <begin position="5"/>
        <end position="228"/>
    </location>
</feature>
<evidence type="ECO:0000256" key="3">
    <source>
        <dbReference type="ARBA" id="ARBA00021197"/>
    </source>
</evidence>
<evidence type="ECO:0000256" key="7">
    <source>
        <dbReference type="ARBA" id="ARBA00022741"/>
    </source>
</evidence>
<proteinExistence type="predicted"/>
<dbReference type="SUPFAM" id="SSF53633">
    <property type="entry name" value="Carbamate kinase-like"/>
    <property type="match status" value="1"/>
</dbReference>
<name>Q058D7_BUCCC</name>
<evidence type="ECO:0000313" key="14">
    <source>
        <dbReference type="EMBL" id="ABJ90512.1"/>
    </source>
</evidence>
<evidence type="ECO:0000256" key="9">
    <source>
        <dbReference type="ARBA" id="ARBA00022840"/>
    </source>
</evidence>
<keyword evidence="5" id="KW-0028">Amino-acid biosynthesis</keyword>
<keyword evidence="8 14" id="KW-0418">Kinase</keyword>
<dbReference type="PANTHER" id="PTHR23342">
    <property type="entry name" value="N-ACETYLGLUTAMATE SYNTHASE"/>
    <property type="match status" value="1"/>
</dbReference>
<evidence type="ECO:0000313" key="15">
    <source>
        <dbReference type="Proteomes" id="UP000000669"/>
    </source>
</evidence>
<evidence type="ECO:0000256" key="2">
    <source>
        <dbReference type="ARBA" id="ARBA00013065"/>
    </source>
</evidence>
<dbReference type="RefSeq" id="WP_011672431.1">
    <property type="nucleotide sequence ID" value="NC_008513.1"/>
</dbReference>
<dbReference type="InterPro" id="IPR036393">
    <property type="entry name" value="AceGlu_kinase-like_sf"/>
</dbReference>
<dbReference type="EMBL" id="CP000263">
    <property type="protein sequence ID" value="ABJ90512.1"/>
    <property type="molecule type" value="Genomic_DNA"/>
</dbReference>